<dbReference type="eggNOG" id="ENOG502RUHJ">
    <property type="taxonomic scope" value="Eukaryota"/>
</dbReference>
<dbReference type="Pfam" id="PF13614">
    <property type="entry name" value="AAA_31"/>
    <property type="match status" value="1"/>
</dbReference>
<dbReference type="STRING" id="31234.E3NWK2"/>
<dbReference type="AlphaFoldDB" id="E3NWK2"/>
<evidence type="ECO:0000313" key="2">
    <source>
        <dbReference type="EMBL" id="EFP03514.1"/>
    </source>
</evidence>
<name>E3NWK2_CAERE</name>
<feature type="domain" description="AAA" evidence="1">
    <location>
        <begin position="6"/>
        <end position="115"/>
    </location>
</feature>
<reference evidence="2" key="1">
    <citation type="submission" date="2007-07" db="EMBL/GenBank/DDBJ databases">
        <title>PCAP assembly of the Caenorhabditis remanei genome.</title>
        <authorList>
            <consortium name="The Caenorhabditis remanei Sequencing Consortium"/>
            <person name="Wilson R.K."/>
        </authorList>
    </citation>
    <scope>NUCLEOTIDE SEQUENCE [LARGE SCALE GENOMIC DNA]</scope>
    <source>
        <strain evidence="2">PB4641</strain>
    </source>
</reference>
<evidence type="ECO:0000259" key="1">
    <source>
        <dbReference type="Pfam" id="PF13614"/>
    </source>
</evidence>
<evidence type="ECO:0000313" key="3">
    <source>
        <dbReference type="Proteomes" id="UP000008281"/>
    </source>
</evidence>
<dbReference type="Gene3D" id="6.10.250.2410">
    <property type="match status" value="1"/>
</dbReference>
<dbReference type="EMBL" id="DS271652">
    <property type="protein sequence ID" value="EFP03514.1"/>
    <property type="molecule type" value="Genomic_DNA"/>
</dbReference>
<dbReference type="Proteomes" id="UP000008281">
    <property type="component" value="Unassembled WGS sequence"/>
</dbReference>
<dbReference type="Pfam" id="PF02616">
    <property type="entry name" value="SMC_ScpA"/>
    <property type="match status" value="1"/>
</dbReference>
<dbReference type="CDD" id="cd02042">
    <property type="entry name" value="ParAB_family"/>
    <property type="match status" value="1"/>
</dbReference>
<organism evidence="3">
    <name type="scientific">Caenorhabditis remanei</name>
    <name type="common">Caenorhabditis vulgaris</name>
    <dbReference type="NCBI Taxonomy" id="31234"/>
    <lineage>
        <taxon>Eukaryota</taxon>
        <taxon>Metazoa</taxon>
        <taxon>Ecdysozoa</taxon>
        <taxon>Nematoda</taxon>
        <taxon>Chromadorea</taxon>
        <taxon>Rhabditida</taxon>
        <taxon>Rhabditina</taxon>
        <taxon>Rhabditomorpha</taxon>
        <taxon>Rhabditoidea</taxon>
        <taxon>Rhabditidae</taxon>
        <taxon>Peloderinae</taxon>
        <taxon>Caenorhabditis</taxon>
    </lineage>
</organism>
<dbReference type="InterPro" id="IPR025669">
    <property type="entry name" value="AAA_dom"/>
</dbReference>
<dbReference type="Gene3D" id="3.40.50.300">
    <property type="entry name" value="P-loop containing nucleotide triphosphate hydrolases"/>
    <property type="match status" value="1"/>
</dbReference>
<dbReference type="HOGENOM" id="CLU_579015_0_0_1"/>
<gene>
    <name evidence="2" type="ORF">CRE_22764</name>
</gene>
<dbReference type="PANTHER" id="PTHR13696:SF99">
    <property type="entry name" value="COBYRINIC ACID AC-DIAMIDE SYNTHASE"/>
    <property type="match status" value="1"/>
</dbReference>
<proteinExistence type="predicted"/>
<dbReference type="FunFam" id="3.40.50.300:FF:000285">
    <property type="entry name" value="Sporulation initiation inhibitor Soj"/>
    <property type="match status" value="1"/>
</dbReference>
<dbReference type="InterPro" id="IPR003768">
    <property type="entry name" value="ScpA"/>
</dbReference>
<dbReference type="OrthoDB" id="10059059at2759"/>
<dbReference type="InParanoid" id="E3NWK2"/>
<dbReference type="SUPFAM" id="SSF52540">
    <property type="entry name" value="P-loop containing nucleoside triphosphate hydrolases"/>
    <property type="match status" value="1"/>
</dbReference>
<dbReference type="PANTHER" id="PTHR13696">
    <property type="entry name" value="P-LOOP CONTAINING NUCLEOSIDE TRIPHOSPHATE HYDROLASE"/>
    <property type="match status" value="1"/>
</dbReference>
<keyword evidence="3" id="KW-1185">Reference proteome</keyword>
<accession>E3NWK2</accession>
<sequence length="472" mass="51688">MLGKVKDPREAIVRTATPGLDVIPANIDLSAAEVHLVTEVAREQILAGVLRKVVDDYDVILIDCQPSLGLLTVNALTASHGVLIPLACEYFALRGVALLVETIDKVKDRLNPALELDGILATMYDSRTLHAREVLERVVDTFDDQVFDTVIGRTVKLPDAQIAAKPILDYAPSNAASEAYLKLARELVARDGRGMTELGTAEAGGPEAPGFRVSLEVFDGPFDLLLNLIGKHELDITEVSLSLVTDEFIAYLSSLDGQGLIELDQASEFLVVAATLLDMKIASLLPQGEAVDAEDIALLEARDLLFARLLQYRAFKQASAWFRQRIESEEARHPRQVPLDARYRQRGPELVWTLSADDFAAMAVLAFTPRELPTVGLDHLHAPLVSIREQAAIVVAMLRTDGAHTFRQLIAGLQVGSERGVIVARFLAILELYRRDAVGFEQAEPLGELTVRWTGEHWSDDSLATLGTDYDG</sequence>
<dbReference type="InterPro" id="IPR027417">
    <property type="entry name" value="P-loop_NTPase"/>
</dbReference>
<dbReference type="InterPro" id="IPR050678">
    <property type="entry name" value="DNA_Partitioning_ATPase"/>
</dbReference>
<protein>
    <recommendedName>
        <fullName evidence="1">AAA domain-containing protein</fullName>
    </recommendedName>
</protein>